<feature type="transmembrane region" description="Helical" evidence="1">
    <location>
        <begin position="236"/>
        <end position="254"/>
    </location>
</feature>
<accession>A0A927CCE7</accession>
<feature type="transmembrane region" description="Helical" evidence="1">
    <location>
        <begin position="306"/>
        <end position="331"/>
    </location>
</feature>
<name>A0A927CCE7_9BACL</name>
<feature type="transmembrane region" description="Helical" evidence="1">
    <location>
        <begin position="266"/>
        <end position="285"/>
    </location>
</feature>
<keyword evidence="3" id="KW-1185">Reference proteome</keyword>
<dbReference type="AlphaFoldDB" id="A0A927CCE7"/>
<evidence type="ECO:0000313" key="2">
    <source>
        <dbReference type="EMBL" id="MBD2863290.1"/>
    </source>
</evidence>
<comment type="caution">
    <text evidence="2">The sequence shown here is derived from an EMBL/GenBank/DDBJ whole genome shotgun (WGS) entry which is preliminary data.</text>
</comment>
<proteinExistence type="predicted"/>
<evidence type="ECO:0000256" key="1">
    <source>
        <dbReference type="SAM" id="Phobius"/>
    </source>
</evidence>
<feature type="transmembrane region" description="Helical" evidence="1">
    <location>
        <begin position="89"/>
        <end position="110"/>
    </location>
</feature>
<dbReference type="EMBL" id="JACXJA010000018">
    <property type="protein sequence ID" value="MBD2863290.1"/>
    <property type="molecule type" value="Genomic_DNA"/>
</dbReference>
<sequence length="442" mass="48081">MTQPESGRRLTMRQLFAFFIPLGLSASLVTISHVIINSTLARSASPETIIASYAIGLSMLGIIERPAILLRQTCSALVRDRTSFKAMTNVAVCLLIGMFAAGLLISYSPAGELLFLRLFGVDDSMLQSIIDVYRVLMFVSIFSGIRCLYHGIIISNMRTKWLTIGMIVRLAAMYVVSLYYIQTGNVTSGQVGAVIFLVGMAIEAAVSYIEGSRLARSLPLKKEGHEIEKTGQIFQFYRPLLLSSLIAVIVGPAINAMLGKTSDIELAIASFAIAASLTQLVTSFFSYMHQIVLNFYRKDSALAVRFVMLCGFIPTILIGILAYTGVGPWFMEHVMGVNERLMEASLHTLRVFMFLALIFPWLDFCNGIVMLRGQTKIMLFSQSANVAVTLTALILCVLNAPAWNGMIGALAQSLGLAAELAVVAFAIRAQSPGISRGTGTTL</sequence>
<evidence type="ECO:0000313" key="3">
    <source>
        <dbReference type="Proteomes" id="UP000639396"/>
    </source>
</evidence>
<feature type="transmembrane region" description="Helical" evidence="1">
    <location>
        <begin position="130"/>
        <end position="149"/>
    </location>
</feature>
<gene>
    <name evidence="2" type="ORF">IDH45_14955</name>
</gene>
<dbReference type="RefSeq" id="WP_190928921.1">
    <property type="nucleotide sequence ID" value="NZ_JACXJA010000018.1"/>
</dbReference>
<feature type="transmembrane region" description="Helical" evidence="1">
    <location>
        <begin position="161"/>
        <end position="181"/>
    </location>
</feature>
<dbReference type="Proteomes" id="UP000639396">
    <property type="component" value="Unassembled WGS sequence"/>
</dbReference>
<keyword evidence="1" id="KW-1133">Transmembrane helix</keyword>
<feature type="transmembrane region" description="Helical" evidence="1">
    <location>
        <begin position="15"/>
        <end position="36"/>
    </location>
</feature>
<protein>
    <submittedName>
        <fullName evidence="2">Multi antimicrobial extrusion protein MatE</fullName>
    </submittedName>
</protein>
<feature type="transmembrane region" description="Helical" evidence="1">
    <location>
        <begin position="409"/>
        <end position="427"/>
    </location>
</feature>
<feature type="transmembrane region" description="Helical" evidence="1">
    <location>
        <begin position="383"/>
        <end position="403"/>
    </location>
</feature>
<keyword evidence="1" id="KW-0472">Membrane</keyword>
<reference evidence="2" key="1">
    <citation type="submission" date="2020-09" db="EMBL/GenBank/DDBJ databases">
        <title>A novel bacterium of genus Paenibacillus, isolated from South China Sea.</title>
        <authorList>
            <person name="Huang H."/>
            <person name="Mo K."/>
            <person name="Hu Y."/>
        </authorList>
    </citation>
    <scope>NUCLEOTIDE SEQUENCE</scope>
    <source>
        <strain evidence="2">IB182363</strain>
    </source>
</reference>
<keyword evidence="1" id="KW-0812">Transmembrane</keyword>
<feature type="transmembrane region" description="Helical" evidence="1">
    <location>
        <begin position="193"/>
        <end position="215"/>
    </location>
</feature>
<feature type="transmembrane region" description="Helical" evidence="1">
    <location>
        <begin position="351"/>
        <end position="371"/>
    </location>
</feature>
<feature type="transmembrane region" description="Helical" evidence="1">
    <location>
        <begin position="48"/>
        <end position="68"/>
    </location>
</feature>
<organism evidence="2 3">
    <name type="scientific">Paenibacillus oceani</name>
    <dbReference type="NCBI Taxonomy" id="2772510"/>
    <lineage>
        <taxon>Bacteria</taxon>
        <taxon>Bacillati</taxon>
        <taxon>Bacillota</taxon>
        <taxon>Bacilli</taxon>
        <taxon>Bacillales</taxon>
        <taxon>Paenibacillaceae</taxon>
        <taxon>Paenibacillus</taxon>
    </lineage>
</organism>